<organism evidence="1 2">
    <name type="scientific">Paludibacter jiangxiensis</name>
    <dbReference type="NCBI Taxonomy" id="681398"/>
    <lineage>
        <taxon>Bacteria</taxon>
        <taxon>Pseudomonadati</taxon>
        <taxon>Bacteroidota</taxon>
        <taxon>Bacteroidia</taxon>
        <taxon>Bacteroidales</taxon>
        <taxon>Paludibacteraceae</taxon>
        <taxon>Paludibacter</taxon>
    </lineage>
</organism>
<dbReference type="EMBL" id="BDCR01000003">
    <property type="protein sequence ID" value="GAT63279.1"/>
    <property type="molecule type" value="Genomic_DNA"/>
</dbReference>
<keyword evidence="2" id="KW-1185">Reference proteome</keyword>
<name>A0A161LVH9_9BACT</name>
<sequence length="43" mass="5216">MSVENSNRKLMFYAKKSFYIYNETAYCEYAEKRLVDKQIHSTD</sequence>
<dbReference type="STRING" id="681398.PJIAN_3596"/>
<dbReference type="AlphaFoldDB" id="A0A161LVH9"/>
<gene>
    <name evidence="1" type="ORF">PJIAN_3596</name>
</gene>
<evidence type="ECO:0000313" key="1">
    <source>
        <dbReference type="EMBL" id="GAT63279.1"/>
    </source>
</evidence>
<protein>
    <submittedName>
        <fullName evidence="1">Uncharacterized protein</fullName>
    </submittedName>
</protein>
<evidence type="ECO:0000313" key="2">
    <source>
        <dbReference type="Proteomes" id="UP000076586"/>
    </source>
</evidence>
<dbReference type="Proteomes" id="UP000076586">
    <property type="component" value="Unassembled WGS sequence"/>
</dbReference>
<reference evidence="2" key="1">
    <citation type="submission" date="2016-04" db="EMBL/GenBank/DDBJ databases">
        <title>Draft genome sequence of Paludibacter jiangxiensis strain NM7.</title>
        <authorList>
            <person name="Qiu Y."/>
            <person name="Matsuura N."/>
            <person name="Ohashi A."/>
            <person name="Tourlousse M.D."/>
            <person name="Sekiguchi Y."/>
        </authorList>
    </citation>
    <scope>NUCLEOTIDE SEQUENCE [LARGE SCALE GENOMIC DNA]</scope>
    <source>
        <strain evidence="2">NM7</strain>
    </source>
</reference>
<reference evidence="2" key="2">
    <citation type="journal article" date="2017" name="Genome Announc.">
        <title>Draft genome sequence of Paludibacter jiangxiensis NM7(T), a propionate-producing fermentative bacterium.</title>
        <authorList>
            <person name="Qiu Y.-L."/>
            <person name="Tourlousse D.M."/>
            <person name="Matsuura N."/>
            <person name="Ohashi A."/>
            <person name="Sekiguchi Y."/>
        </authorList>
    </citation>
    <scope>NUCLEOTIDE SEQUENCE [LARGE SCALE GENOMIC DNA]</scope>
    <source>
        <strain evidence="2">NM7</strain>
    </source>
</reference>
<proteinExistence type="predicted"/>
<comment type="caution">
    <text evidence="1">The sequence shown here is derived from an EMBL/GenBank/DDBJ whole genome shotgun (WGS) entry which is preliminary data.</text>
</comment>
<accession>A0A161LVH9</accession>